<evidence type="ECO:0000256" key="1">
    <source>
        <dbReference type="ARBA" id="ARBA00022617"/>
    </source>
</evidence>
<evidence type="ECO:0000256" key="2">
    <source>
        <dbReference type="ARBA" id="ARBA00022723"/>
    </source>
</evidence>
<evidence type="ECO:0000313" key="8">
    <source>
        <dbReference type="EMBL" id="WXB16636.1"/>
    </source>
</evidence>
<accession>A0ABZ2M3P3</accession>
<keyword evidence="2 4" id="KW-0479">Metal-binding</keyword>
<evidence type="ECO:0000313" key="9">
    <source>
        <dbReference type="Proteomes" id="UP001370348"/>
    </source>
</evidence>
<name>A0ABZ2M3P3_9BACT</name>
<proteinExistence type="predicted"/>
<evidence type="ECO:0000256" key="6">
    <source>
        <dbReference type="SAM" id="SignalP"/>
    </source>
</evidence>
<feature type="region of interest" description="Disordered" evidence="5">
    <location>
        <begin position="302"/>
        <end position="321"/>
    </location>
</feature>
<organism evidence="8 9">
    <name type="scientific">Pendulispora albinea</name>
    <dbReference type="NCBI Taxonomy" id="2741071"/>
    <lineage>
        <taxon>Bacteria</taxon>
        <taxon>Pseudomonadati</taxon>
        <taxon>Myxococcota</taxon>
        <taxon>Myxococcia</taxon>
        <taxon>Myxococcales</taxon>
        <taxon>Sorangiineae</taxon>
        <taxon>Pendulisporaceae</taxon>
        <taxon>Pendulispora</taxon>
    </lineage>
</organism>
<dbReference type="PANTHER" id="PTHR35008:SF8">
    <property type="entry name" value="ALCOHOL DEHYDROGENASE CYTOCHROME C SUBUNIT"/>
    <property type="match status" value="1"/>
</dbReference>
<feature type="signal peptide" evidence="6">
    <location>
        <begin position="1"/>
        <end position="22"/>
    </location>
</feature>
<protein>
    <submittedName>
        <fullName evidence="8">Cytochrome c</fullName>
    </submittedName>
</protein>
<feature type="domain" description="Cytochrome c" evidence="7">
    <location>
        <begin position="211"/>
        <end position="337"/>
    </location>
</feature>
<dbReference type="SUPFAM" id="SSF46626">
    <property type="entry name" value="Cytochrome c"/>
    <property type="match status" value="2"/>
</dbReference>
<dbReference type="Pfam" id="PF00034">
    <property type="entry name" value="Cytochrom_C"/>
    <property type="match status" value="2"/>
</dbReference>
<gene>
    <name evidence="8" type="ORF">LZC94_05000</name>
</gene>
<keyword evidence="9" id="KW-1185">Reference proteome</keyword>
<reference evidence="8 9" key="1">
    <citation type="submission" date="2021-12" db="EMBL/GenBank/DDBJ databases">
        <title>Discovery of the Pendulisporaceae a myxobacterial family with distinct sporulation behavior and unique specialized metabolism.</title>
        <authorList>
            <person name="Garcia R."/>
            <person name="Popoff A."/>
            <person name="Bader C.D."/>
            <person name="Loehr J."/>
            <person name="Walesch S."/>
            <person name="Walt C."/>
            <person name="Boldt J."/>
            <person name="Bunk B."/>
            <person name="Haeckl F.J.F.P.J."/>
            <person name="Gunesch A.P."/>
            <person name="Birkelbach J."/>
            <person name="Nuebel U."/>
            <person name="Pietschmann T."/>
            <person name="Bach T."/>
            <person name="Mueller R."/>
        </authorList>
    </citation>
    <scope>NUCLEOTIDE SEQUENCE [LARGE SCALE GENOMIC DNA]</scope>
    <source>
        <strain evidence="8 9">MSr11954</strain>
    </source>
</reference>
<keyword evidence="1 4" id="KW-0349">Heme</keyword>
<dbReference type="Proteomes" id="UP001370348">
    <property type="component" value="Chromosome"/>
</dbReference>
<dbReference type="InterPro" id="IPR009056">
    <property type="entry name" value="Cyt_c-like_dom"/>
</dbReference>
<dbReference type="EMBL" id="CP089984">
    <property type="protein sequence ID" value="WXB16636.1"/>
    <property type="molecule type" value="Genomic_DNA"/>
</dbReference>
<evidence type="ECO:0000256" key="5">
    <source>
        <dbReference type="SAM" id="MobiDB-lite"/>
    </source>
</evidence>
<dbReference type="PANTHER" id="PTHR35008">
    <property type="entry name" value="BLL4482 PROTEIN-RELATED"/>
    <property type="match status" value="1"/>
</dbReference>
<evidence type="ECO:0000256" key="3">
    <source>
        <dbReference type="ARBA" id="ARBA00023004"/>
    </source>
</evidence>
<dbReference type="InterPro" id="IPR051459">
    <property type="entry name" value="Cytochrome_c-type_DH"/>
</dbReference>
<dbReference type="Gene3D" id="1.10.760.10">
    <property type="entry name" value="Cytochrome c-like domain"/>
    <property type="match status" value="2"/>
</dbReference>
<feature type="domain" description="Cytochrome c" evidence="7">
    <location>
        <begin position="50"/>
        <end position="171"/>
    </location>
</feature>
<evidence type="ECO:0000256" key="4">
    <source>
        <dbReference type="PROSITE-ProRule" id="PRU00433"/>
    </source>
</evidence>
<dbReference type="RefSeq" id="WP_394826263.1">
    <property type="nucleotide sequence ID" value="NZ_CP089984.1"/>
</dbReference>
<dbReference type="PROSITE" id="PS51257">
    <property type="entry name" value="PROKAR_LIPOPROTEIN"/>
    <property type="match status" value="1"/>
</dbReference>
<feature type="chain" id="PRO_5047236105" evidence="6">
    <location>
        <begin position="23"/>
        <end position="351"/>
    </location>
</feature>
<sequence>MRQTIWSLIFAAAATPALLVGACGGDDTSVRPATDGGLPDTSTKPDAAVDPLARGKYIVDTLASCGDCHTPRKSDGSPDMTKYLAGNSCFIGTDKSGDAGGPGPGCLSAPNLTNHADGLKNVTVDQEIKDMFQHGKRPDGKFLNSPMPYWVYANMTDADANAVVAYLRTVPGVANRPTPNQPPWTNVPAPTPPIDLNTVPAPEKEGNPDYESQMRGRYLAAVASACIECHTPEKEGAPPGQVDRSKWFAGKRAYDSKSLGLPQDKFPAQIFSANLTSDLSTGLGGYSLEQIVRVIKQGQDKDGKGICPPMPAGPRGSYVNMSDDDARDIARYLKSLPPIVNARTDCVAPGP</sequence>
<evidence type="ECO:0000259" key="7">
    <source>
        <dbReference type="PROSITE" id="PS51007"/>
    </source>
</evidence>
<keyword evidence="3 4" id="KW-0408">Iron</keyword>
<keyword evidence="6" id="KW-0732">Signal</keyword>
<dbReference type="PROSITE" id="PS51007">
    <property type="entry name" value="CYTC"/>
    <property type="match status" value="2"/>
</dbReference>
<dbReference type="InterPro" id="IPR036909">
    <property type="entry name" value="Cyt_c-like_dom_sf"/>
</dbReference>